<accession>A0ABR3YZJ5</accession>
<dbReference type="EC" id="2.8.1.9" evidence="4"/>
<feature type="domain" description="MOSC" evidence="6">
    <location>
        <begin position="685"/>
        <end position="864"/>
    </location>
</feature>
<comment type="catalytic activity">
    <reaction evidence="4">
        <text>Mo-molybdopterin + L-cysteine + AH2 = thio-Mo-molybdopterin + L-alanine + A + H2O</text>
        <dbReference type="Rhea" id="RHEA:42636"/>
        <dbReference type="ChEBI" id="CHEBI:13193"/>
        <dbReference type="ChEBI" id="CHEBI:15377"/>
        <dbReference type="ChEBI" id="CHEBI:17499"/>
        <dbReference type="ChEBI" id="CHEBI:35235"/>
        <dbReference type="ChEBI" id="CHEBI:57972"/>
        <dbReference type="ChEBI" id="CHEBI:71302"/>
        <dbReference type="ChEBI" id="CHEBI:82685"/>
        <dbReference type="EC" id="2.8.1.9"/>
    </reaction>
</comment>
<comment type="cofactor">
    <cofactor evidence="4">
        <name>pyridoxal 5'-phosphate</name>
        <dbReference type="ChEBI" id="CHEBI:597326"/>
    </cofactor>
</comment>
<comment type="function">
    <text evidence="4">Sulfurates the molybdenum cofactor. Sulfation of molybdenum is essential for xanthine dehydrogenase (XDH) and aldehyde oxidase (ADO) enzymes in which molybdenum cofactor is liganded by 1 oxygen and 1 sulfur atom in active form.</text>
</comment>
<keyword evidence="8" id="KW-1185">Reference proteome</keyword>
<dbReference type="SUPFAM" id="SSF53383">
    <property type="entry name" value="PLP-dependent transferases"/>
    <property type="match status" value="1"/>
</dbReference>
<dbReference type="InterPro" id="IPR000192">
    <property type="entry name" value="Aminotrans_V_dom"/>
</dbReference>
<dbReference type="InterPro" id="IPR005302">
    <property type="entry name" value="MoCF_Sase_C"/>
</dbReference>
<dbReference type="PROSITE" id="PS51340">
    <property type="entry name" value="MOSC"/>
    <property type="match status" value="1"/>
</dbReference>
<evidence type="ECO:0000256" key="4">
    <source>
        <dbReference type="HAMAP-Rule" id="MF_03050"/>
    </source>
</evidence>
<feature type="compositionally biased region" description="Low complexity" evidence="5">
    <location>
        <begin position="602"/>
        <end position="614"/>
    </location>
</feature>
<evidence type="ECO:0000256" key="3">
    <source>
        <dbReference type="ARBA" id="ARBA00023150"/>
    </source>
</evidence>
<dbReference type="PANTHER" id="PTHR14237">
    <property type="entry name" value="MOLYBDOPTERIN COFACTOR SULFURASE MOSC"/>
    <property type="match status" value="1"/>
</dbReference>
<keyword evidence="2 4" id="KW-0663">Pyridoxal phosphate</keyword>
<comment type="similarity">
    <text evidence="4">Belongs to the class-V pyridoxal-phosphate-dependent aminotransferase family. MOCOS subfamily.</text>
</comment>
<evidence type="ECO:0000256" key="5">
    <source>
        <dbReference type="SAM" id="MobiDB-lite"/>
    </source>
</evidence>
<dbReference type="Gene3D" id="3.40.640.10">
    <property type="entry name" value="Type I PLP-dependent aspartate aminotransferase-like (Major domain)"/>
    <property type="match status" value="1"/>
</dbReference>
<evidence type="ECO:0000313" key="8">
    <source>
        <dbReference type="Proteomes" id="UP001583186"/>
    </source>
</evidence>
<comment type="caution">
    <text evidence="7">The sequence shown here is derived from an EMBL/GenBank/DDBJ whole genome shotgun (WGS) entry which is preliminary data.</text>
</comment>
<feature type="region of interest" description="Disordered" evidence="5">
    <location>
        <begin position="596"/>
        <end position="615"/>
    </location>
</feature>
<evidence type="ECO:0000313" key="7">
    <source>
        <dbReference type="EMBL" id="KAL1892729.1"/>
    </source>
</evidence>
<dbReference type="SUPFAM" id="SSF141673">
    <property type="entry name" value="MOSC N-terminal domain-like"/>
    <property type="match status" value="1"/>
</dbReference>
<feature type="region of interest" description="Disordered" evidence="5">
    <location>
        <begin position="652"/>
        <end position="719"/>
    </location>
</feature>
<dbReference type="PANTHER" id="PTHR14237:SF80">
    <property type="entry name" value="MOLYBDENUM COFACTOR SULFURASE"/>
    <property type="match status" value="1"/>
</dbReference>
<dbReference type="EMBL" id="JAWCUI010000042">
    <property type="protein sequence ID" value="KAL1892729.1"/>
    <property type="molecule type" value="Genomic_DNA"/>
</dbReference>
<protein>
    <recommendedName>
        <fullName evidence="4">Molybdenum cofactor sulfurase</fullName>
        <shortName evidence="4">MCS</shortName>
        <shortName evidence="4">MOS</shortName>
        <shortName evidence="4">MoCo sulfurase</shortName>
        <ecNumber evidence="4">2.8.1.9</ecNumber>
    </recommendedName>
    <alternativeName>
        <fullName evidence="4">Molybdenum cofactor sulfurtransferase</fullName>
    </alternativeName>
</protein>
<dbReference type="InterPro" id="IPR015421">
    <property type="entry name" value="PyrdxlP-dep_Trfase_major"/>
</dbReference>
<proteinExistence type="inferred from homology"/>
<dbReference type="Pfam" id="PF03473">
    <property type="entry name" value="MOSC"/>
    <property type="match status" value="1"/>
</dbReference>
<evidence type="ECO:0000259" key="6">
    <source>
        <dbReference type="PROSITE" id="PS51340"/>
    </source>
</evidence>
<reference evidence="7 8" key="1">
    <citation type="journal article" date="2024" name="IMA Fungus">
        <title>IMA Genome - F19 : A genome assembly and annotation guide to empower mycologists, including annotated draft genome sequences of Ceratocystis pirilliformis, Diaporthe australafricana, Fusarium ophioides, Paecilomyces lecythidis, and Sporothrix stenoceras.</title>
        <authorList>
            <person name="Aylward J."/>
            <person name="Wilson A.M."/>
            <person name="Visagie C.M."/>
            <person name="Spraker J."/>
            <person name="Barnes I."/>
            <person name="Buitendag C."/>
            <person name="Ceriani C."/>
            <person name="Del Mar Angel L."/>
            <person name="du Plessis D."/>
            <person name="Fuchs T."/>
            <person name="Gasser K."/>
            <person name="Kramer D."/>
            <person name="Li W."/>
            <person name="Munsamy K."/>
            <person name="Piso A."/>
            <person name="Price J.L."/>
            <person name="Sonnekus B."/>
            <person name="Thomas C."/>
            <person name="van der Nest A."/>
            <person name="van Dijk A."/>
            <person name="van Heerden A."/>
            <person name="van Vuuren N."/>
            <person name="Yilmaz N."/>
            <person name="Duong T.A."/>
            <person name="van der Merwe N.A."/>
            <person name="Wingfield M.J."/>
            <person name="Wingfield B.D."/>
        </authorList>
    </citation>
    <scope>NUCLEOTIDE SEQUENCE [LARGE SCALE GENOMIC DNA]</scope>
    <source>
        <strain evidence="7 8">CMW 5346</strain>
    </source>
</reference>
<feature type="modified residue" description="N6-(pyridoxal phosphate)lysine" evidence="4">
    <location>
        <position position="239"/>
    </location>
</feature>
<keyword evidence="1 4" id="KW-0808">Transferase</keyword>
<sequence>MADEPMAYNASVEAFREHEFPMLKDNIYLDHAGTTLYSRSLVDRFSADMMANLLGNPHAASVSSQAAGHMIEDIRLRTLRFFNADPAEFDLVFVANATAGAKLVAEAFRSLPGGFSYAYHQACHTSIVGVREEAKGVVCLPSDKVEAWAAGDIPDMAKDTNDTLFAYPAQSNMDGRRLPLSWAHRLRNQACDAHDTEADERRKHNIWTLLDAAAYAATSPLDLSSAATAPDFTLVSFYKIFGFPDLGGLMVRRPAEHLFDSRRYFGGGTVDMVICSPREQWHATKGSGSQGDSRGYALHDRLEDGTLPVHNIAALGAALETHASLFGSMERVAAHTGYLAGRLYKGLVAMRHGNGVNVCHIYTTEREQTGPVVAFNLQNALGAWVSLGEFDKLVSLRKIHLRTGGVCNPGGVAEALGLEPWEMRRNFSRGLRCGSDEGGDDIVSGKPTGIIRVSLGAMSTMRDVDRFLAFLDEFYRDDSMELESTILSTIPTGMKPHNGSLFVASISVYPIKSCGAFDVPRGTRWAVRPEGLAWDREWCLVHRGTRRALSQKQHPKMALLRPVVDFERGVLRVSFAGKGDEWQGAEVCVPLSNNPTLFAPPSTTTSTNSRSQSSRVCGEEIAAQVYTSETVNDFFSRALGVPCLLARFPPGGQGTSVRHSKAHLQKYQQRQGQKALPSPPDSDSERASSNGTVREGPSAVSQASDTSDEDSSTSSLAARQAARQRRRILLSNESPILTIHMASLRELNASVKLHSKDGDSTLDVAASVFRANIVLDSPAGEEQPPYAEDGWSRLVIGEQSFKMLGACRRCHMVCINQETGAKSDEPFVTLTKTRRFDSKVFFGTHMGHDPGEETVYVGDNGSGVTALTTPERQFPTIMVGDIVAAK</sequence>
<feature type="active site" evidence="4">
    <location>
        <position position="407"/>
    </location>
</feature>
<evidence type="ECO:0000256" key="1">
    <source>
        <dbReference type="ARBA" id="ARBA00022679"/>
    </source>
</evidence>
<dbReference type="InterPro" id="IPR005303">
    <property type="entry name" value="MOCOS_middle"/>
</dbReference>
<gene>
    <name evidence="4" type="primary">hxB</name>
    <name evidence="7" type="ORF">Sste5346_006812</name>
</gene>
<dbReference type="InterPro" id="IPR028886">
    <property type="entry name" value="MoCo_sulfurase"/>
</dbReference>
<dbReference type="Proteomes" id="UP001583186">
    <property type="component" value="Unassembled WGS sequence"/>
</dbReference>
<keyword evidence="3 4" id="KW-0501">Molybdenum cofactor biosynthesis</keyword>
<dbReference type="Pfam" id="PF03476">
    <property type="entry name" value="MOSC_N"/>
    <property type="match status" value="1"/>
</dbReference>
<dbReference type="HAMAP" id="MF_03050">
    <property type="entry name" value="MOCOS"/>
    <property type="match status" value="1"/>
</dbReference>
<dbReference type="InterPro" id="IPR015424">
    <property type="entry name" value="PyrdxlP-dep_Trfase"/>
</dbReference>
<evidence type="ECO:0000256" key="2">
    <source>
        <dbReference type="ARBA" id="ARBA00022898"/>
    </source>
</evidence>
<name>A0ABR3YZJ5_9PEZI</name>
<organism evidence="7 8">
    <name type="scientific">Sporothrix stenoceras</name>
    <dbReference type="NCBI Taxonomy" id="5173"/>
    <lineage>
        <taxon>Eukaryota</taxon>
        <taxon>Fungi</taxon>
        <taxon>Dikarya</taxon>
        <taxon>Ascomycota</taxon>
        <taxon>Pezizomycotina</taxon>
        <taxon>Sordariomycetes</taxon>
        <taxon>Sordariomycetidae</taxon>
        <taxon>Ophiostomatales</taxon>
        <taxon>Ophiostomataceae</taxon>
        <taxon>Sporothrix</taxon>
    </lineage>
</organism>
<dbReference type="Pfam" id="PF00266">
    <property type="entry name" value="Aminotran_5"/>
    <property type="match status" value="1"/>
</dbReference>